<dbReference type="PANTHER" id="PTHR24252">
    <property type="entry name" value="ACROSIN-RELATED"/>
    <property type="match status" value="1"/>
</dbReference>
<dbReference type="RefSeq" id="XP_019739121.1">
    <property type="nucleotide sequence ID" value="XM_019883562.1"/>
</dbReference>
<dbReference type="Proteomes" id="UP000264820">
    <property type="component" value="Unplaced"/>
</dbReference>
<dbReference type="PROSITE" id="PS50240">
    <property type="entry name" value="TRYPSIN_DOM"/>
    <property type="match status" value="1"/>
</dbReference>
<evidence type="ECO:0000256" key="1">
    <source>
        <dbReference type="ARBA" id="ARBA00022670"/>
    </source>
</evidence>
<dbReference type="STRING" id="109280.ENSHCOP00000027667"/>
<dbReference type="GeneTree" id="ENSGT00940000163160"/>
<dbReference type="KEGG" id="hcq:109523999"/>
<dbReference type="CDD" id="cd00190">
    <property type="entry name" value="Tryp_SPc"/>
    <property type="match status" value="1"/>
</dbReference>
<organism evidence="9 10">
    <name type="scientific">Hippocampus comes</name>
    <name type="common">Tiger tail seahorse</name>
    <dbReference type="NCBI Taxonomy" id="109280"/>
    <lineage>
        <taxon>Eukaryota</taxon>
        <taxon>Metazoa</taxon>
        <taxon>Chordata</taxon>
        <taxon>Craniata</taxon>
        <taxon>Vertebrata</taxon>
        <taxon>Euteleostomi</taxon>
        <taxon>Actinopterygii</taxon>
        <taxon>Neopterygii</taxon>
        <taxon>Teleostei</taxon>
        <taxon>Neoteleostei</taxon>
        <taxon>Acanthomorphata</taxon>
        <taxon>Syngnathiaria</taxon>
        <taxon>Syngnathiformes</taxon>
        <taxon>Syngnathoidei</taxon>
        <taxon>Syngnathidae</taxon>
        <taxon>Hippocampus</taxon>
    </lineage>
</organism>
<dbReference type="AlphaFoldDB" id="A0A3Q3EA77"/>
<dbReference type="InterPro" id="IPR018114">
    <property type="entry name" value="TRYPSIN_HIS"/>
</dbReference>
<keyword evidence="3 6" id="KW-0378">Hydrolase</keyword>
<keyword evidence="5" id="KW-1015">Disulfide bond</keyword>
<feature type="domain" description="Peptidase S1" evidence="8">
    <location>
        <begin position="34"/>
        <end position="268"/>
    </location>
</feature>
<dbReference type="Gene3D" id="2.40.10.10">
    <property type="entry name" value="Trypsin-like serine proteases"/>
    <property type="match status" value="1"/>
</dbReference>
<evidence type="ECO:0000256" key="3">
    <source>
        <dbReference type="ARBA" id="ARBA00022801"/>
    </source>
</evidence>
<evidence type="ECO:0000256" key="5">
    <source>
        <dbReference type="ARBA" id="ARBA00023157"/>
    </source>
</evidence>
<evidence type="ECO:0000256" key="7">
    <source>
        <dbReference type="SAM" id="SignalP"/>
    </source>
</evidence>
<name>A0A3Q3EA77_HIPCM</name>
<dbReference type="OMA" id="RTHSTIC"/>
<feature type="chain" id="PRO_5018671756" evidence="7">
    <location>
        <begin position="23"/>
        <end position="317"/>
    </location>
</feature>
<evidence type="ECO:0000256" key="2">
    <source>
        <dbReference type="ARBA" id="ARBA00022729"/>
    </source>
</evidence>
<dbReference type="InterPro" id="IPR043504">
    <property type="entry name" value="Peptidase_S1_PA_chymotrypsin"/>
</dbReference>
<feature type="signal peptide" evidence="7">
    <location>
        <begin position="1"/>
        <end position="22"/>
    </location>
</feature>
<dbReference type="SMART" id="SM00020">
    <property type="entry name" value="Tryp_SPc"/>
    <property type="match status" value="1"/>
</dbReference>
<dbReference type="InterPro" id="IPR001314">
    <property type="entry name" value="Peptidase_S1A"/>
</dbReference>
<keyword evidence="4 6" id="KW-0720">Serine protease</keyword>
<dbReference type="PRINTS" id="PR00722">
    <property type="entry name" value="CHYMOTRYPSIN"/>
</dbReference>
<dbReference type="InterPro" id="IPR001254">
    <property type="entry name" value="Trypsin_dom"/>
</dbReference>
<evidence type="ECO:0000313" key="9">
    <source>
        <dbReference type="Ensembl" id="ENSHCOP00000027667.1"/>
    </source>
</evidence>
<dbReference type="GO" id="GO:0004252">
    <property type="term" value="F:serine-type endopeptidase activity"/>
    <property type="evidence" value="ECO:0007669"/>
    <property type="project" value="InterPro"/>
</dbReference>
<dbReference type="Pfam" id="PF00089">
    <property type="entry name" value="Trypsin"/>
    <property type="match status" value="1"/>
</dbReference>
<dbReference type="PROSITE" id="PS00134">
    <property type="entry name" value="TRYPSIN_HIS"/>
    <property type="match status" value="1"/>
</dbReference>
<dbReference type="PANTHER" id="PTHR24252:SF7">
    <property type="entry name" value="HYALIN"/>
    <property type="match status" value="1"/>
</dbReference>
<reference evidence="9" key="1">
    <citation type="submission" date="2025-08" db="UniProtKB">
        <authorList>
            <consortium name="Ensembl"/>
        </authorList>
    </citation>
    <scope>IDENTIFICATION</scope>
</reference>
<protein>
    <submittedName>
        <fullName evidence="9">Prostasin-like</fullName>
    </submittedName>
</protein>
<dbReference type="GeneID" id="109523999"/>
<accession>A0A3Q3EA77</accession>
<dbReference type="SUPFAM" id="SSF50494">
    <property type="entry name" value="Trypsin-like serine proteases"/>
    <property type="match status" value="1"/>
</dbReference>
<dbReference type="InterPro" id="IPR033116">
    <property type="entry name" value="TRYPSIN_SER"/>
</dbReference>
<sequence length="317" mass="34259">MLRTTRALLWALLLTSQGGSKAQECGTAPLNPRIVGGDDAPAGSWPWQVSLHVNGNHTCGGSVISEEWVLTAAHCISTTDLRLWRLFFGKQNQSTTGPNEVSRTLARIIIHPDYNDQNFQNDIALMRLSSPVTYSDFIRPICMASNSSQFHNGTRCWGTGWGRLSSDEPLVAFERLQEVEIPIIGNRQCSCVYTLVENVQVTDNMICAGELDRGICQGDSGGPVQCKQGSVWIQAGLASFGIPCATGLFPEVFARVSFYQDWITAQVAGAAISFVTYTDTGVDQDASFVCPLDTGSSSAAATLSSFGVLPLLLAIWI</sequence>
<keyword evidence="2 7" id="KW-0732">Signal</keyword>
<dbReference type="GO" id="GO:0006508">
    <property type="term" value="P:proteolysis"/>
    <property type="evidence" value="ECO:0007669"/>
    <property type="project" value="UniProtKB-KW"/>
</dbReference>
<dbReference type="Ensembl" id="ENSHCOT00000024036.1">
    <property type="protein sequence ID" value="ENSHCOP00000027667.1"/>
    <property type="gene ID" value="ENSHCOG00000019666.1"/>
</dbReference>
<proteinExistence type="predicted"/>
<keyword evidence="1 6" id="KW-0645">Protease</keyword>
<keyword evidence="10" id="KW-1185">Reference proteome</keyword>
<evidence type="ECO:0000256" key="4">
    <source>
        <dbReference type="ARBA" id="ARBA00022825"/>
    </source>
</evidence>
<dbReference type="FunFam" id="2.40.10.10:FF:000024">
    <property type="entry name" value="Serine protease 53"/>
    <property type="match status" value="1"/>
</dbReference>
<evidence type="ECO:0000256" key="6">
    <source>
        <dbReference type="RuleBase" id="RU363034"/>
    </source>
</evidence>
<reference evidence="9" key="2">
    <citation type="submission" date="2025-09" db="UniProtKB">
        <authorList>
            <consortium name="Ensembl"/>
        </authorList>
    </citation>
    <scope>IDENTIFICATION</scope>
</reference>
<dbReference type="PROSITE" id="PS00135">
    <property type="entry name" value="TRYPSIN_SER"/>
    <property type="match status" value="1"/>
</dbReference>
<dbReference type="InterPro" id="IPR009003">
    <property type="entry name" value="Peptidase_S1_PA"/>
</dbReference>
<evidence type="ECO:0000259" key="8">
    <source>
        <dbReference type="PROSITE" id="PS50240"/>
    </source>
</evidence>
<dbReference type="OrthoDB" id="10051896at2759"/>
<evidence type="ECO:0000313" key="10">
    <source>
        <dbReference type="Proteomes" id="UP000264820"/>
    </source>
</evidence>